<proteinExistence type="predicted"/>
<sequence>MKDRAGVFLIFFIPGLCSLISGFSPQYHFVSNRKNWTEAQKYCREKFSDLASIYNREEIVSLTEAVHTDFAGKAWIGLERGVMFKWHWSLADRYFYRDRELEFQNWKEGEPKNDGGEERCAAMNPSGKWFNDNCNSKRPFICLKGKSNDKKGFVLLKQKKTWRQAQIFCRKNHRDLSWVAKKAENASTAHVWLGLRFTCMFKFWFWIKSEPGCYQNWAQGHEPSGLGECGHTGAIQSGGEHQWVSLPETEKLNFICYTCGGEFWKMMLF</sequence>
<dbReference type="PANTHER" id="PTHR45784">
    <property type="entry name" value="C-TYPE LECTIN DOMAIN FAMILY 20 MEMBER A-RELATED"/>
    <property type="match status" value="1"/>
</dbReference>
<dbReference type="PROSITE" id="PS50041">
    <property type="entry name" value="C_TYPE_LECTIN_2"/>
    <property type="match status" value="2"/>
</dbReference>
<dbReference type="InterPro" id="IPR016186">
    <property type="entry name" value="C-type_lectin-like/link_sf"/>
</dbReference>
<comment type="caution">
    <text evidence="3">The sequence shown here is derived from an EMBL/GenBank/DDBJ whole genome shotgun (WGS) entry which is preliminary data.</text>
</comment>
<dbReference type="Pfam" id="PF00059">
    <property type="entry name" value="Lectin_C"/>
    <property type="match status" value="2"/>
</dbReference>
<keyword evidence="1" id="KW-1015">Disulfide bond</keyword>
<dbReference type="SMART" id="SM00034">
    <property type="entry name" value="CLECT"/>
    <property type="match status" value="2"/>
</dbReference>
<dbReference type="CDD" id="cd00037">
    <property type="entry name" value="CLECT"/>
    <property type="match status" value="1"/>
</dbReference>
<dbReference type="SUPFAM" id="SSF56436">
    <property type="entry name" value="C-type lectin-like"/>
    <property type="match status" value="2"/>
</dbReference>
<accession>A0AAD7RCZ0</accession>
<evidence type="ECO:0000259" key="2">
    <source>
        <dbReference type="PROSITE" id="PS50041"/>
    </source>
</evidence>
<gene>
    <name evidence="3" type="ORF">AAFF_G00250150</name>
</gene>
<organism evidence="3 4">
    <name type="scientific">Aldrovandia affinis</name>
    <dbReference type="NCBI Taxonomy" id="143900"/>
    <lineage>
        <taxon>Eukaryota</taxon>
        <taxon>Metazoa</taxon>
        <taxon>Chordata</taxon>
        <taxon>Craniata</taxon>
        <taxon>Vertebrata</taxon>
        <taxon>Euteleostomi</taxon>
        <taxon>Actinopterygii</taxon>
        <taxon>Neopterygii</taxon>
        <taxon>Teleostei</taxon>
        <taxon>Notacanthiformes</taxon>
        <taxon>Halosauridae</taxon>
        <taxon>Aldrovandia</taxon>
    </lineage>
</organism>
<dbReference type="Gene3D" id="3.10.100.10">
    <property type="entry name" value="Mannose-Binding Protein A, subunit A"/>
    <property type="match status" value="2"/>
</dbReference>
<dbReference type="Proteomes" id="UP001221898">
    <property type="component" value="Unassembled WGS sequence"/>
</dbReference>
<dbReference type="PROSITE" id="PS00615">
    <property type="entry name" value="C_TYPE_LECTIN_1"/>
    <property type="match status" value="1"/>
</dbReference>
<keyword evidence="4" id="KW-1185">Reference proteome</keyword>
<name>A0AAD7RCZ0_9TELE</name>
<evidence type="ECO:0000313" key="4">
    <source>
        <dbReference type="Proteomes" id="UP001221898"/>
    </source>
</evidence>
<protein>
    <recommendedName>
        <fullName evidence="2">C-type lectin domain-containing protein</fullName>
    </recommendedName>
</protein>
<feature type="domain" description="C-type lectin" evidence="2">
    <location>
        <begin position="153"/>
        <end position="257"/>
    </location>
</feature>
<reference evidence="3" key="1">
    <citation type="journal article" date="2023" name="Science">
        <title>Genome structures resolve the early diversification of teleost fishes.</title>
        <authorList>
            <person name="Parey E."/>
            <person name="Louis A."/>
            <person name="Montfort J."/>
            <person name="Bouchez O."/>
            <person name="Roques C."/>
            <person name="Iampietro C."/>
            <person name="Lluch J."/>
            <person name="Castinel A."/>
            <person name="Donnadieu C."/>
            <person name="Desvignes T."/>
            <person name="Floi Bucao C."/>
            <person name="Jouanno E."/>
            <person name="Wen M."/>
            <person name="Mejri S."/>
            <person name="Dirks R."/>
            <person name="Jansen H."/>
            <person name="Henkel C."/>
            <person name="Chen W.J."/>
            <person name="Zahm M."/>
            <person name="Cabau C."/>
            <person name="Klopp C."/>
            <person name="Thompson A.W."/>
            <person name="Robinson-Rechavi M."/>
            <person name="Braasch I."/>
            <person name="Lecointre G."/>
            <person name="Bobe J."/>
            <person name="Postlethwait J.H."/>
            <person name="Berthelot C."/>
            <person name="Roest Crollius H."/>
            <person name="Guiguen Y."/>
        </authorList>
    </citation>
    <scope>NUCLEOTIDE SEQUENCE</scope>
    <source>
        <strain evidence="3">NC1722</strain>
    </source>
</reference>
<dbReference type="AlphaFoldDB" id="A0AAD7RCZ0"/>
<evidence type="ECO:0000313" key="3">
    <source>
        <dbReference type="EMBL" id="KAJ8377952.1"/>
    </source>
</evidence>
<evidence type="ECO:0000256" key="1">
    <source>
        <dbReference type="ARBA" id="ARBA00023157"/>
    </source>
</evidence>
<dbReference type="InterPro" id="IPR016187">
    <property type="entry name" value="CTDL_fold"/>
</dbReference>
<feature type="domain" description="C-type lectin" evidence="2">
    <location>
        <begin position="27"/>
        <end position="143"/>
    </location>
</feature>
<dbReference type="InterPro" id="IPR018378">
    <property type="entry name" value="C-type_lectin_CS"/>
</dbReference>
<dbReference type="PANTHER" id="PTHR45784:SF3">
    <property type="entry name" value="C-TYPE LECTIN DOMAIN FAMILY 4 MEMBER K-LIKE-RELATED"/>
    <property type="match status" value="1"/>
</dbReference>
<dbReference type="EMBL" id="JAINUG010000336">
    <property type="protein sequence ID" value="KAJ8377952.1"/>
    <property type="molecule type" value="Genomic_DNA"/>
</dbReference>
<dbReference type="InterPro" id="IPR001304">
    <property type="entry name" value="C-type_lectin-like"/>
</dbReference>